<feature type="transmembrane region" description="Helical" evidence="9">
    <location>
        <begin position="163"/>
        <end position="187"/>
    </location>
</feature>
<evidence type="ECO:0000256" key="8">
    <source>
        <dbReference type="SAM" id="MobiDB-lite"/>
    </source>
</evidence>
<dbReference type="InterPro" id="IPR026030">
    <property type="entry name" value="Pur-cyt_permease_Fcy2/21/22"/>
</dbReference>
<name>A0AAN7BDD8_9PEZI</name>
<dbReference type="PIRSF" id="PIRSF002744">
    <property type="entry name" value="Pur-cyt_permease"/>
    <property type="match status" value="1"/>
</dbReference>
<feature type="transmembrane region" description="Helical" evidence="9">
    <location>
        <begin position="393"/>
        <end position="415"/>
    </location>
</feature>
<dbReference type="AlphaFoldDB" id="A0AAN7BDD8"/>
<comment type="caution">
    <text evidence="10">The sequence shown here is derived from an EMBL/GenBank/DDBJ whole genome shotgun (WGS) entry which is preliminary data.</text>
</comment>
<dbReference type="Proteomes" id="UP001301769">
    <property type="component" value="Unassembled WGS sequence"/>
</dbReference>
<feature type="transmembrane region" description="Helical" evidence="9">
    <location>
        <begin position="500"/>
        <end position="519"/>
    </location>
</feature>
<protein>
    <submittedName>
        <fullName evidence="10">Permease for cytosine/purines, uracil, thiamine, allantoin-domain-containing protein</fullName>
    </submittedName>
</protein>
<keyword evidence="11" id="KW-1185">Reference proteome</keyword>
<dbReference type="GO" id="GO:0022857">
    <property type="term" value="F:transmembrane transporter activity"/>
    <property type="evidence" value="ECO:0007669"/>
    <property type="project" value="InterPro"/>
</dbReference>
<dbReference type="PANTHER" id="PTHR31806:SF5">
    <property type="entry name" value="PURINE-CYTOSINE PERMEASE FCY21"/>
    <property type="match status" value="1"/>
</dbReference>
<feature type="transmembrane region" description="Helical" evidence="9">
    <location>
        <begin position="463"/>
        <end position="480"/>
    </location>
</feature>
<evidence type="ECO:0000256" key="4">
    <source>
        <dbReference type="ARBA" id="ARBA00022692"/>
    </source>
</evidence>
<evidence type="ECO:0000313" key="10">
    <source>
        <dbReference type="EMBL" id="KAK4219232.1"/>
    </source>
</evidence>
<reference evidence="10" key="2">
    <citation type="submission" date="2023-05" db="EMBL/GenBank/DDBJ databases">
        <authorList>
            <consortium name="Lawrence Berkeley National Laboratory"/>
            <person name="Steindorff A."/>
            <person name="Hensen N."/>
            <person name="Bonometti L."/>
            <person name="Westerberg I."/>
            <person name="Brannstrom I.O."/>
            <person name="Guillou S."/>
            <person name="Cros-Aarteil S."/>
            <person name="Calhoun S."/>
            <person name="Haridas S."/>
            <person name="Kuo A."/>
            <person name="Mondo S."/>
            <person name="Pangilinan J."/>
            <person name="Riley R."/>
            <person name="Labutti K."/>
            <person name="Andreopoulos B."/>
            <person name="Lipzen A."/>
            <person name="Chen C."/>
            <person name="Yanf M."/>
            <person name="Daum C."/>
            <person name="Ng V."/>
            <person name="Clum A."/>
            <person name="Ohm R."/>
            <person name="Martin F."/>
            <person name="Silar P."/>
            <person name="Natvig D."/>
            <person name="Lalanne C."/>
            <person name="Gautier V."/>
            <person name="Ament-Velasquez S.L."/>
            <person name="Kruys A."/>
            <person name="Hutchinson M.I."/>
            <person name="Powell A.J."/>
            <person name="Barry K."/>
            <person name="Miller A.N."/>
            <person name="Grigoriev I.V."/>
            <person name="Debuchy R."/>
            <person name="Gladieux P."/>
            <person name="Thoren M.H."/>
            <person name="Johannesson H."/>
        </authorList>
    </citation>
    <scope>NUCLEOTIDE SEQUENCE</scope>
    <source>
        <strain evidence="10">PSN293</strain>
    </source>
</reference>
<feature type="transmembrane region" description="Helical" evidence="9">
    <location>
        <begin position="344"/>
        <end position="372"/>
    </location>
</feature>
<feature type="transmembrane region" description="Helical" evidence="9">
    <location>
        <begin position="92"/>
        <end position="118"/>
    </location>
</feature>
<evidence type="ECO:0000256" key="2">
    <source>
        <dbReference type="ARBA" id="ARBA00008974"/>
    </source>
</evidence>
<evidence type="ECO:0000256" key="1">
    <source>
        <dbReference type="ARBA" id="ARBA00004141"/>
    </source>
</evidence>
<dbReference type="PANTHER" id="PTHR31806">
    <property type="entry name" value="PURINE-CYTOSINE PERMEASE FCY2-RELATED"/>
    <property type="match status" value="1"/>
</dbReference>
<dbReference type="GO" id="GO:0005886">
    <property type="term" value="C:plasma membrane"/>
    <property type="evidence" value="ECO:0007669"/>
    <property type="project" value="TreeGrafter"/>
</dbReference>
<feature type="transmembrane region" description="Helical" evidence="9">
    <location>
        <begin position="199"/>
        <end position="217"/>
    </location>
</feature>
<feature type="region of interest" description="Disordered" evidence="8">
    <location>
        <begin position="1"/>
        <end position="53"/>
    </location>
</feature>
<keyword evidence="3 7" id="KW-0813">Transport</keyword>
<dbReference type="EMBL" id="MU858049">
    <property type="protein sequence ID" value="KAK4219232.1"/>
    <property type="molecule type" value="Genomic_DNA"/>
</dbReference>
<dbReference type="Gene3D" id="1.10.4160.10">
    <property type="entry name" value="Hydantoin permease"/>
    <property type="match status" value="1"/>
</dbReference>
<reference evidence="10" key="1">
    <citation type="journal article" date="2023" name="Mol. Phylogenet. Evol.">
        <title>Genome-scale phylogeny and comparative genomics of the fungal order Sordariales.</title>
        <authorList>
            <person name="Hensen N."/>
            <person name="Bonometti L."/>
            <person name="Westerberg I."/>
            <person name="Brannstrom I.O."/>
            <person name="Guillou S."/>
            <person name="Cros-Aarteil S."/>
            <person name="Calhoun S."/>
            <person name="Haridas S."/>
            <person name="Kuo A."/>
            <person name="Mondo S."/>
            <person name="Pangilinan J."/>
            <person name="Riley R."/>
            <person name="LaButti K."/>
            <person name="Andreopoulos B."/>
            <person name="Lipzen A."/>
            <person name="Chen C."/>
            <person name="Yan M."/>
            <person name="Daum C."/>
            <person name="Ng V."/>
            <person name="Clum A."/>
            <person name="Steindorff A."/>
            <person name="Ohm R.A."/>
            <person name="Martin F."/>
            <person name="Silar P."/>
            <person name="Natvig D.O."/>
            <person name="Lalanne C."/>
            <person name="Gautier V."/>
            <person name="Ament-Velasquez S.L."/>
            <person name="Kruys A."/>
            <person name="Hutchinson M.I."/>
            <person name="Powell A.J."/>
            <person name="Barry K."/>
            <person name="Miller A.N."/>
            <person name="Grigoriev I.V."/>
            <person name="Debuchy R."/>
            <person name="Gladieux P."/>
            <person name="Hiltunen Thoren M."/>
            <person name="Johannesson H."/>
        </authorList>
    </citation>
    <scope>NUCLEOTIDE SEQUENCE</scope>
    <source>
        <strain evidence="10">PSN293</strain>
    </source>
</reference>
<comment type="similarity">
    <text evidence="2 7">Belongs to the purine-cytosine permease (2.A.39) family.</text>
</comment>
<evidence type="ECO:0000256" key="7">
    <source>
        <dbReference type="PIRNR" id="PIRNR002744"/>
    </source>
</evidence>
<keyword evidence="6 7" id="KW-0472">Membrane</keyword>
<dbReference type="Pfam" id="PF02133">
    <property type="entry name" value="Transp_cyt_pur"/>
    <property type="match status" value="1"/>
</dbReference>
<organism evidence="10 11">
    <name type="scientific">Rhypophila decipiens</name>
    <dbReference type="NCBI Taxonomy" id="261697"/>
    <lineage>
        <taxon>Eukaryota</taxon>
        <taxon>Fungi</taxon>
        <taxon>Dikarya</taxon>
        <taxon>Ascomycota</taxon>
        <taxon>Pezizomycotina</taxon>
        <taxon>Sordariomycetes</taxon>
        <taxon>Sordariomycetidae</taxon>
        <taxon>Sordariales</taxon>
        <taxon>Naviculisporaceae</taxon>
        <taxon>Rhypophila</taxon>
    </lineage>
</organism>
<comment type="subcellular location">
    <subcellularLocation>
        <location evidence="1">Membrane</location>
        <topology evidence="1">Multi-pass membrane protein</topology>
    </subcellularLocation>
</comment>
<keyword evidence="5 9" id="KW-1133">Transmembrane helix</keyword>
<proteinExistence type="inferred from homology"/>
<feature type="transmembrane region" description="Helical" evidence="9">
    <location>
        <begin position="261"/>
        <end position="279"/>
    </location>
</feature>
<gene>
    <name evidence="10" type="ORF">QBC37DRAFT_153296</name>
</gene>
<feature type="transmembrane region" description="Helical" evidence="9">
    <location>
        <begin position="421"/>
        <end position="442"/>
    </location>
</feature>
<sequence>MTITQEAPPGAFISSAADPEKNLPINDTKTGNENTEYDDENASATSPRTGNGGVLNRARDIGLKVVRFGRVEVRGIAPIPLKERTVTRTINVFTLWWSMNINILGITFGILGTLIYGLSLRDSALIILFFTLLTTLLPAYLATWGPKLGMRQLVQARYSFGRYIVSIPVFLNLATMTGFCIIIVIVGGQCLSAVANGTLSVNVGIIIIAVLGMLISFCGFNTLHMYERFAWIPAIIAIVVAVGCGGQGLKQQAAPEGPPTPRQVLSFGMIVASYMIPWADLSSDFTTYISPEASSFKVFIYSYLGLAVPTITLMTLGAAIGGAIPNVPEWQTGYDNTLVGGVLAAMLAPAGGFGKFLVVLLAFTLLGNLAATSYSITLNFQMLFPILFKVPRYLFALAFTAILIPIGIVAAVNFFVNLENFVALIAYWCAAFLGVVLIDHVVLRKADCINGYDVDAWNDSKRLPLGVAALTACVLSFGLVVPCMDQVWWVGPIAERTGDLGFELAFVVSALLYLPLRWVEKRFSGR</sequence>
<dbReference type="InterPro" id="IPR001248">
    <property type="entry name" value="Pur-cyt_permease"/>
</dbReference>
<evidence type="ECO:0000256" key="3">
    <source>
        <dbReference type="ARBA" id="ARBA00022448"/>
    </source>
</evidence>
<evidence type="ECO:0000256" key="9">
    <source>
        <dbReference type="SAM" id="Phobius"/>
    </source>
</evidence>
<keyword evidence="4 9" id="KW-0812">Transmembrane</keyword>
<feature type="transmembrane region" description="Helical" evidence="9">
    <location>
        <begin position="124"/>
        <end position="142"/>
    </location>
</feature>
<accession>A0AAN7BDD8</accession>
<feature type="transmembrane region" description="Helical" evidence="9">
    <location>
        <begin position="229"/>
        <end position="249"/>
    </location>
</feature>
<feature type="transmembrane region" description="Helical" evidence="9">
    <location>
        <begin position="300"/>
        <end position="324"/>
    </location>
</feature>
<evidence type="ECO:0000313" key="11">
    <source>
        <dbReference type="Proteomes" id="UP001301769"/>
    </source>
</evidence>
<evidence type="ECO:0000256" key="6">
    <source>
        <dbReference type="ARBA" id="ARBA00023136"/>
    </source>
</evidence>
<evidence type="ECO:0000256" key="5">
    <source>
        <dbReference type="ARBA" id="ARBA00022989"/>
    </source>
</evidence>
<feature type="compositionally biased region" description="Polar residues" evidence="8">
    <location>
        <begin position="25"/>
        <end position="34"/>
    </location>
</feature>